<dbReference type="AlphaFoldDB" id="I8TW61"/>
<feature type="domain" description="ATP-grasp" evidence="2">
    <location>
        <begin position="118"/>
        <end position="311"/>
    </location>
</feature>
<dbReference type="PROSITE" id="PS50975">
    <property type="entry name" value="ATP_GRASP"/>
    <property type="match status" value="1"/>
</dbReference>
<keyword evidence="1" id="KW-0067">ATP-binding</keyword>
<dbReference type="HOGENOM" id="CLU_062188_0_0_9"/>
<evidence type="ECO:0000313" key="3">
    <source>
        <dbReference type="EMBL" id="AJQ26086.1"/>
    </source>
</evidence>
<evidence type="ECO:0000256" key="1">
    <source>
        <dbReference type="PROSITE-ProRule" id="PRU00409"/>
    </source>
</evidence>
<reference evidence="4" key="2">
    <citation type="submission" date="2015-02" db="EMBL/GenBank/DDBJ databases">
        <title>Complete Genome Sequence of Pelosinus fermentans JBW45.</title>
        <authorList>
            <person name="De Leon K.B."/>
            <person name="Utturkar S.M."/>
            <person name="Camilleri L.B."/>
            <person name="Arkin A.P."/>
            <person name="Fields M.W."/>
            <person name="Brown S.D."/>
            <person name="Wall J.D."/>
        </authorList>
    </citation>
    <scope>NUCLEOTIDE SEQUENCE [LARGE SCALE GENOMIC DNA]</scope>
    <source>
        <strain evidence="4">JBW45</strain>
    </source>
</reference>
<sequence>MAKIIIAGAGGAPSENVIKSIYECDKREEIVGIGSEATDLMLSRALKKYYVPYAEEKNYKQVLLKILNKEKPDLIHFQNDLEIREASRFRDEIQATGTKIFMPNHGVIENCVDKDASYLLWEKAGIKVPKTILIKDEKDLKEAFSKLVNQDGEIWLRATVGGGGKGALPTNDYEFAKLWINKFKGWGGFTAAELLTPNSVTWLSIWYNGELVVAQTRRRRSWNFGNRTLSGVTGVTGVAETYSDNVVTKVAMDSILAIDPKPHGIYGADMTYDFNGFPNPTEINISRFFTTVYFFTKAGLNMPKIFKDIVLYNEFPSLEKKINPLPDGLMWIRGMDREPLLTTEKEVKETITVV</sequence>
<reference evidence="3 4" key="1">
    <citation type="journal article" date="2015" name="Genome Announc.">
        <title>Complete Genome Sequence of Pelosinus fermentans JBW45, a Member of a Remarkably Competitive Group of Negativicutes in the Firmicutes Phylum.</title>
        <authorList>
            <person name="De Leon K.B."/>
            <person name="Utturkar S.M."/>
            <person name="Camilleri L.B."/>
            <person name="Elias D.A."/>
            <person name="Arkin A.P."/>
            <person name="Fields M.W."/>
            <person name="Brown S.D."/>
            <person name="Wall J.D."/>
        </authorList>
    </citation>
    <scope>NUCLEOTIDE SEQUENCE [LARGE SCALE GENOMIC DNA]</scope>
    <source>
        <strain evidence="3 4">JBW45</strain>
    </source>
</reference>
<dbReference type="InterPro" id="IPR011761">
    <property type="entry name" value="ATP-grasp"/>
</dbReference>
<protein>
    <recommendedName>
        <fullName evidence="2">ATP-grasp domain-containing protein</fullName>
    </recommendedName>
</protein>
<evidence type="ECO:0000259" key="2">
    <source>
        <dbReference type="PROSITE" id="PS50975"/>
    </source>
</evidence>
<dbReference type="OrthoDB" id="9803907at2"/>
<organism evidence="3 4">
    <name type="scientific">Pelosinus fermentans JBW45</name>
    <dbReference type="NCBI Taxonomy" id="1192197"/>
    <lineage>
        <taxon>Bacteria</taxon>
        <taxon>Bacillati</taxon>
        <taxon>Bacillota</taxon>
        <taxon>Negativicutes</taxon>
        <taxon>Selenomonadales</taxon>
        <taxon>Sporomusaceae</taxon>
        <taxon>Pelosinus</taxon>
    </lineage>
</organism>
<dbReference type="STRING" id="1192197.JBW_00734"/>
<dbReference type="SUPFAM" id="SSF56059">
    <property type="entry name" value="Glutathione synthetase ATP-binding domain-like"/>
    <property type="match status" value="1"/>
</dbReference>
<dbReference type="GO" id="GO:0005524">
    <property type="term" value="F:ATP binding"/>
    <property type="evidence" value="ECO:0007669"/>
    <property type="project" value="UniProtKB-UniRule"/>
</dbReference>
<dbReference type="RefSeq" id="WP_007959185.1">
    <property type="nucleotide sequence ID" value="NZ_CP010978.1"/>
</dbReference>
<dbReference type="GO" id="GO:0046872">
    <property type="term" value="F:metal ion binding"/>
    <property type="evidence" value="ECO:0007669"/>
    <property type="project" value="InterPro"/>
</dbReference>
<accession>I8TW61</accession>
<keyword evidence="1" id="KW-0547">Nucleotide-binding</keyword>
<dbReference type="KEGG" id="pft:JBW_00734"/>
<gene>
    <name evidence="3" type="ORF">JBW_00734</name>
</gene>
<evidence type="ECO:0000313" key="4">
    <source>
        <dbReference type="Proteomes" id="UP000005361"/>
    </source>
</evidence>
<dbReference type="Proteomes" id="UP000005361">
    <property type="component" value="Chromosome"/>
</dbReference>
<dbReference type="EMBL" id="CP010978">
    <property type="protein sequence ID" value="AJQ26086.1"/>
    <property type="molecule type" value="Genomic_DNA"/>
</dbReference>
<proteinExistence type="predicted"/>
<name>I8TW61_9FIRM</name>
<dbReference type="Gene3D" id="3.40.50.20">
    <property type="match status" value="1"/>
</dbReference>